<name>D2PTB6_KRIFD</name>
<dbReference type="Pfam" id="PF06187">
    <property type="entry name" value="DUF993"/>
    <property type="match status" value="1"/>
</dbReference>
<dbReference type="STRING" id="479435.Kfla_0308"/>
<dbReference type="eggNOG" id="COG0329">
    <property type="taxonomic scope" value="Bacteria"/>
</dbReference>
<dbReference type="RefSeq" id="WP_012917989.1">
    <property type="nucleotide sequence ID" value="NC_013729.1"/>
</dbReference>
<dbReference type="InterPro" id="IPR013785">
    <property type="entry name" value="Aldolase_TIM"/>
</dbReference>
<organism evidence="2 3">
    <name type="scientific">Kribbella flavida (strain DSM 17836 / JCM 10339 / NBRC 14399)</name>
    <dbReference type="NCBI Taxonomy" id="479435"/>
    <lineage>
        <taxon>Bacteria</taxon>
        <taxon>Bacillati</taxon>
        <taxon>Actinomycetota</taxon>
        <taxon>Actinomycetes</taxon>
        <taxon>Propionibacteriales</taxon>
        <taxon>Kribbellaceae</taxon>
        <taxon>Kribbella</taxon>
    </lineage>
</organism>
<accession>D2PTB6</accession>
<keyword evidence="3" id="KW-1185">Reference proteome</keyword>
<reference evidence="2 3" key="2">
    <citation type="journal article" date="2010" name="Stand. Genomic Sci.">
        <title>Complete genome sequence of Kribbella flavida type strain (IFO 14399).</title>
        <authorList>
            <person name="Pukall R."/>
            <person name="Lapidus A."/>
            <person name="Glavina Del Rio T."/>
            <person name="Copeland A."/>
            <person name="Tice H."/>
            <person name="Cheng J.-F."/>
            <person name="Lucas S."/>
            <person name="Chen F."/>
            <person name="Nolan M."/>
            <person name="LaButti K."/>
            <person name="Pati A."/>
            <person name="Ivanova N."/>
            <person name="Mavrommatis K."/>
            <person name="Mikhailova N."/>
            <person name="Pitluck S."/>
            <person name="Bruce D."/>
            <person name="Goodwin L."/>
            <person name="Land M."/>
            <person name="Hauser L."/>
            <person name="Chang Y.-J."/>
            <person name="Jeffries C.D."/>
            <person name="Chen A."/>
            <person name="Palaniappan K."/>
            <person name="Chain P."/>
            <person name="Rohde M."/>
            <person name="Goeker M."/>
            <person name="Bristow J."/>
            <person name="Eisen J.A."/>
            <person name="Markowitz V."/>
            <person name="Hugenholtz P."/>
            <person name="Kyrpides N.C."/>
            <person name="Klenk H.-P."/>
            <person name="Brettin T."/>
        </authorList>
    </citation>
    <scope>NUCLEOTIDE SEQUENCE [LARGE SCALE GENOMIC DNA]</scope>
    <source>
        <strain evidence="3">DSM 17836 / JCM 10339 / NBRC 14399</strain>
    </source>
</reference>
<dbReference type="Gene3D" id="3.20.20.70">
    <property type="entry name" value="Aldolase class I"/>
    <property type="match status" value="1"/>
</dbReference>
<dbReference type="KEGG" id="kfl:Kfla_0308"/>
<dbReference type="EMBL" id="CP001736">
    <property type="protein sequence ID" value="ADB29432.1"/>
    <property type="molecule type" value="Genomic_DNA"/>
</dbReference>
<protein>
    <recommendedName>
        <fullName evidence="4">Dihydrodipicolinate synthetase</fullName>
    </recommendedName>
</protein>
<dbReference type="InterPro" id="IPR009334">
    <property type="entry name" value="DUF993"/>
</dbReference>
<reference evidence="3" key="1">
    <citation type="submission" date="2009-09" db="EMBL/GenBank/DDBJ databases">
        <title>The complete genome of Kribbella flavida DSM 17836.</title>
        <authorList>
            <consortium name="US DOE Joint Genome Institute (JGI-PGF)"/>
            <person name="Lucas S."/>
            <person name="Copeland A."/>
            <person name="Lapidus A."/>
            <person name="Glavina del Rio T."/>
            <person name="Dalin E."/>
            <person name="Tice H."/>
            <person name="Bruce D."/>
            <person name="Goodwin L."/>
            <person name="Pitluck S."/>
            <person name="Kyrpides N."/>
            <person name="Mavromatis K."/>
            <person name="Ivanova N."/>
            <person name="Saunders E."/>
            <person name="Brettin T."/>
            <person name="Detter J.C."/>
            <person name="Han C."/>
            <person name="Larimer F."/>
            <person name="Land M."/>
            <person name="Hauser L."/>
            <person name="Markowitz V."/>
            <person name="Cheng J.-F."/>
            <person name="Hugenholtz P."/>
            <person name="Woyke T."/>
            <person name="Wu D."/>
            <person name="Pukall R."/>
            <person name="Klenk H.-P."/>
            <person name="Eisen J.A."/>
        </authorList>
    </citation>
    <scope>NUCLEOTIDE SEQUENCE [LARGE SCALE GENOMIC DNA]</scope>
    <source>
        <strain evidence="3">DSM 17836 / JCM 10339 / NBRC 14399</strain>
    </source>
</reference>
<sequence>MTLALKLPAVGGQRKGGEGTGGGSGPSPAVRGDLVEYRLVGKPVAEGTYTPAVSRLAFAAAHVVADPLGDNAPGAPAAIDWEHTLQFRRHLWSLGLSVAEAMDTAQRGMGLDWPATQELIRRSAAEAPDGRIAVGVGTDQLPAGEHTLDAVIAAYEEQLAVAEQAGAQPILMASRALCAAANSPDDYRKVYDRLLAQSSRPVILHWLGAMFDPALDGYWGSDSLDTAADVVVGLIADHTAKVDGIKVSLLDAAKEVALRNRLPEQVRLYTGDDFNYPELIRGDGLRHSDALLGIFAAIAPAAAAALKALDDGDLGRYEQVFAPTVPLARQIFSAPTYYYKTGIALLAWLNGHQPGFGMVGGLQTGRSLPHLAETFRLADQAGVLTRPDLAVDRFRRLLAVHGVDA</sequence>
<feature type="region of interest" description="Disordered" evidence="1">
    <location>
        <begin position="10"/>
        <end position="29"/>
    </location>
</feature>
<dbReference type="AlphaFoldDB" id="D2PTB6"/>
<evidence type="ECO:0000313" key="2">
    <source>
        <dbReference type="EMBL" id="ADB29432.1"/>
    </source>
</evidence>
<dbReference type="SUPFAM" id="SSF51569">
    <property type="entry name" value="Aldolase"/>
    <property type="match status" value="1"/>
</dbReference>
<dbReference type="OrthoDB" id="9805272at2"/>
<evidence type="ECO:0000256" key="1">
    <source>
        <dbReference type="SAM" id="MobiDB-lite"/>
    </source>
</evidence>
<dbReference type="HOGENOM" id="CLU_703265_0_0_11"/>
<proteinExistence type="predicted"/>
<dbReference type="Proteomes" id="UP000007967">
    <property type="component" value="Chromosome"/>
</dbReference>
<gene>
    <name evidence="2" type="ordered locus">Kfla_0308</name>
</gene>
<evidence type="ECO:0008006" key="4">
    <source>
        <dbReference type="Google" id="ProtNLM"/>
    </source>
</evidence>
<evidence type="ECO:0000313" key="3">
    <source>
        <dbReference type="Proteomes" id="UP000007967"/>
    </source>
</evidence>